<dbReference type="GO" id="GO:0005811">
    <property type="term" value="C:lipid droplet"/>
    <property type="evidence" value="ECO:0007669"/>
    <property type="project" value="TreeGrafter"/>
</dbReference>
<comment type="caution">
    <text evidence="8">The sequence shown here is derived from an EMBL/GenBank/DDBJ whole genome shotgun (WGS) entry which is preliminary data.</text>
</comment>
<evidence type="ECO:0000313" key="9">
    <source>
        <dbReference type="Proteomes" id="UP000716291"/>
    </source>
</evidence>
<dbReference type="InterPro" id="IPR020845">
    <property type="entry name" value="AMP-binding_CS"/>
</dbReference>
<feature type="region of interest" description="Disordered" evidence="6">
    <location>
        <begin position="1"/>
        <end position="21"/>
    </location>
</feature>
<keyword evidence="2" id="KW-0436">Ligase</keyword>
<organism evidence="8 9">
    <name type="scientific">Rhizopus oryzae</name>
    <name type="common">Mucormycosis agent</name>
    <name type="synonym">Rhizopus arrhizus var. delemar</name>
    <dbReference type="NCBI Taxonomy" id="64495"/>
    <lineage>
        <taxon>Eukaryota</taxon>
        <taxon>Fungi</taxon>
        <taxon>Fungi incertae sedis</taxon>
        <taxon>Mucoromycota</taxon>
        <taxon>Mucoromycotina</taxon>
        <taxon>Mucoromycetes</taxon>
        <taxon>Mucorales</taxon>
        <taxon>Mucorineae</taxon>
        <taxon>Rhizopodaceae</taxon>
        <taxon>Rhizopus</taxon>
    </lineage>
</organism>
<dbReference type="PANTHER" id="PTHR43272:SF83">
    <property type="entry name" value="ACYL-COA SYNTHETASE LONG-CHAIN, ISOFORM J"/>
    <property type="match status" value="1"/>
</dbReference>
<evidence type="ECO:0000259" key="7">
    <source>
        <dbReference type="Pfam" id="PF00501"/>
    </source>
</evidence>
<comment type="catalytic activity">
    <reaction evidence="5">
        <text>a long-chain fatty acid + ATP + CoA = a long-chain fatty acyl-CoA + AMP + diphosphate</text>
        <dbReference type="Rhea" id="RHEA:15421"/>
        <dbReference type="ChEBI" id="CHEBI:30616"/>
        <dbReference type="ChEBI" id="CHEBI:33019"/>
        <dbReference type="ChEBI" id="CHEBI:57287"/>
        <dbReference type="ChEBI" id="CHEBI:57560"/>
        <dbReference type="ChEBI" id="CHEBI:83139"/>
        <dbReference type="ChEBI" id="CHEBI:456215"/>
        <dbReference type="EC" id="6.2.1.3"/>
    </reaction>
</comment>
<dbReference type="Pfam" id="PF00501">
    <property type="entry name" value="AMP-binding"/>
    <property type="match status" value="1"/>
</dbReference>
<evidence type="ECO:0000256" key="5">
    <source>
        <dbReference type="ARBA" id="ARBA00036813"/>
    </source>
</evidence>
<feature type="domain" description="AMP-dependent synthetase/ligase" evidence="7">
    <location>
        <begin position="84"/>
        <end position="497"/>
    </location>
</feature>
<gene>
    <name evidence="8" type="ORF">G6F64_002196</name>
</gene>
<evidence type="ECO:0000256" key="1">
    <source>
        <dbReference type="ARBA" id="ARBA00006432"/>
    </source>
</evidence>
<keyword evidence="3" id="KW-0547">Nucleotide-binding</keyword>
<dbReference type="OrthoDB" id="1700726at2759"/>
<dbReference type="GO" id="GO:0004467">
    <property type="term" value="F:long-chain fatty acid-CoA ligase activity"/>
    <property type="evidence" value="ECO:0007669"/>
    <property type="project" value="UniProtKB-EC"/>
</dbReference>
<dbReference type="AlphaFoldDB" id="A0A9P6XHB4"/>
<dbReference type="GO" id="GO:0005886">
    <property type="term" value="C:plasma membrane"/>
    <property type="evidence" value="ECO:0007669"/>
    <property type="project" value="TreeGrafter"/>
</dbReference>
<comment type="similarity">
    <text evidence="1">Belongs to the ATP-dependent AMP-binding enzyme family.</text>
</comment>
<dbReference type="EMBL" id="JAANQT010000188">
    <property type="protein sequence ID" value="KAG1313510.1"/>
    <property type="molecule type" value="Genomic_DNA"/>
</dbReference>
<evidence type="ECO:0000313" key="8">
    <source>
        <dbReference type="EMBL" id="KAG1313510.1"/>
    </source>
</evidence>
<evidence type="ECO:0000256" key="6">
    <source>
        <dbReference type="SAM" id="MobiDB-lite"/>
    </source>
</evidence>
<evidence type="ECO:0000256" key="4">
    <source>
        <dbReference type="ARBA" id="ARBA00022840"/>
    </source>
</evidence>
<sequence>MKDFTVEVGPEQPQGSRTRRSVYGPESLTRIPAPGIHTLYDVLVNSVRWYGDKNGFGFRYTEKMIKEEENTYKTVRGRQVRERRTLWYPKLSEYTYLTYKEVCKLAHDLGAGLVKLGIKEKSMIAMLSPTNVHCLIMAHGCFTQNMTIVTIHDTLGQTGLICSLQETEAVAIYTVGDTLLNLSRIVSRCSKLKYIIYSGEVTPGVLKKVSASASQKVISLNALVNLGKRYPIEPKQPEPEDLCSIMYTAGSTGDPKGVMLSHKNIIASIAGVHEILGHRITKSDSMLAYLPFSHIMEFITENLCIFWGVTLGYGSVRTLTDHSVRRCKGDIKEFRPTLMIGTPLVWESIHKSILAILSTASPSAKRTFQRAFAIKAWLMKQHLCTLLIDRLIFNKFKETLGGRLRFALSGGAPLSVKTQKFLSVTLCPVFTGYGMTETSGMCSIMTPEQFGFGQVGSLVPCCEVKLVDAHQSNPLSIHARPQGEIWIRGPAVTKGYWKQNELTENARTEDGWFRTGDIAEWSKRGTLTVIDRISNLVKLSNGEYIALEKLEAVYKGCLFVDHVCVYADPLSHRPVALAAMSQLAVRRLAIEKDVRETDWKTICESPVVKKAVFEALLDQAKEARLCNVETIVDVHLCPELWTTEVGILTAAQKLKRTEIVRAYKKELDDMIAKQR</sequence>
<dbReference type="SUPFAM" id="SSF56801">
    <property type="entry name" value="Acetyl-CoA synthetase-like"/>
    <property type="match status" value="1"/>
</dbReference>
<protein>
    <recommendedName>
        <fullName evidence="7">AMP-dependent synthetase/ligase domain-containing protein</fullName>
    </recommendedName>
</protein>
<dbReference type="GO" id="GO:0035336">
    <property type="term" value="P:long-chain fatty-acyl-CoA metabolic process"/>
    <property type="evidence" value="ECO:0007669"/>
    <property type="project" value="TreeGrafter"/>
</dbReference>
<evidence type="ECO:0000256" key="2">
    <source>
        <dbReference type="ARBA" id="ARBA00022598"/>
    </source>
</evidence>
<dbReference type="Proteomes" id="UP000716291">
    <property type="component" value="Unassembled WGS sequence"/>
</dbReference>
<proteinExistence type="inferred from homology"/>
<dbReference type="InterPro" id="IPR042099">
    <property type="entry name" value="ANL_N_sf"/>
</dbReference>
<dbReference type="PANTHER" id="PTHR43272">
    <property type="entry name" value="LONG-CHAIN-FATTY-ACID--COA LIGASE"/>
    <property type="match status" value="1"/>
</dbReference>
<keyword evidence="4" id="KW-0067">ATP-binding</keyword>
<evidence type="ECO:0000256" key="3">
    <source>
        <dbReference type="ARBA" id="ARBA00022741"/>
    </source>
</evidence>
<keyword evidence="9" id="KW-1185">Reference proteome</keyword>
<dbReference type="Gene3D" id="3.40.50.12780">
    <property type="entry name" value="N-terminal domain of ligase-like"/>
    <property type="match status" value="1"/>
</dbReference>
<accession>A0A9P6XHB4</accession>
<name>A0A9P6XHB4_RHIOR</name>
<dbReference type="InterPro" id="IPR000873">
    <property type="entry name" value="AMP-dep_synth/lig_dom"/>
</dbReference>
<reference evidence="8" key="1">
    <citation type="journal article" date="2020" name="Microb. Genom.">
        <title>Genetic diversity of clinical and environmental Mucorales isolates obtained from an investigation of mucormycosis cases among solid organ transplant recipients.</title>
        <authorList>
            <person name="Nguyen M.H."/>
            <person name="Kaul D."/>
            <person name="Muto C."/>
            <person name="Cheng S.J."/>
            <person name="Richter R.A."/>
            <person name="Bruno V.M."/>
            <person name="Liu G."/>
            <person name="Beyhan S."/>
            <person name="Sundermann A.J."/>
            <person name="Mounaud S."/>
            <person name="Pasculle A.W."/>
            <person name="Nierman W.C."/>
            <person name="Driscoll E."/>
            <person name="Cumbie R."/>
            <person name="Clancy C.J."/>
            <person name="Dupont C.L."/>
        </authorList>
    </citation>
    <scope>NUCLEOTIDE SEQUENCE</scope>
    <source>
        <strain evidence="8">GL11</strain>
    </source>
</reference>
<dbReference type="GO" id="GO:0005783">
    <property type="term" value="C:endoplasmic reticulum"/>
    <property type="evidence" value="ECO:0007669"/>
    <property type="project" value="TreeGrafter"/>
</dbReference>
<dbReference type="PROSITE" id="PS00455">
    <property type="entry name" value="AMP_BINDING"/>
    <property type="match status" value="1"/>
</dbReference>
<dbReference type="GO" id="GO:0005524">
    <property type="term" value="F:ATP binding"/>
    <property type="evidence" value="ECO:0007669"/>
    <property type="project" value="UniProtKB-KW"/>
</dbReference>